<evidence type="ECO:0000256" key="4">
    <source>
        <dbReference type="ARBA" id="ARBA00023136"/>
    </source>
</evidence>
<feature type="transmembrane region" description="Helical" evidence="6">
    <location>
        <begin position="79"/>
        <end position="96"/>
    </location>
</feature>
<feature type="region of interest" description="Disordered" evidence="5">
    <location>
        <begin position="421"/>
        <end position="449"/>
    </location>
</feature>
<dbReference type="PANTHER" id="PTHR37422">
    <property type="entry name" value="TEICHURONIC ACID BIOSYNTHESIS PROTEIN TUAE"/>
    <property type="match status" value="1"/>
</dbReference>
<dbReference type="Proteomes" id="UP001196661">
    <property type="component" value="Unassembled WGS sequence"/>
</dbReference>
<feature type="domain" description="O-antigen ligase-related" evidence="7">
    <location>
        <begin position="207"/>
        <end position="351"/>
    </location>
</feature>
<evidence type="ECO:0000313" key="9">
    <source>
        <dbReference type="Proteomes" id="UP001196661"/>
    </source>
</evidence>
<evidence type="ECO:0000256" key="5">
    <source>
        <dbReference type="SAM" id="MobiDB-lite"/>
    </source>
</evidence>
<name>A0ABS5XZT2_9CYAN</name>
<evidence type="ECO:0000256" key="1">
    <source>
        <dbReference type="ARBA" id="ARBA00004141"/>
    </source>
</evidence>
<dbReference type="PANTHER" id="PTHR37422:SF17">
    <property type="entry name" value="O-ANTIGEN LIGASE"/>
    <property type="match status" value="1"/>
</dbReference>
<keyword evidence="8" id="KW-0436">Ligase</keyword>
<keyword evidence="2 6" id="KW-0812">Transmembrane</keyword>
<comment type="subcellular location">
    <subcellularLocation>
        <location evidence="1">Membrane</location>
        <topology evidence="1">Multi-pass membrane protein</topology>
    </subcellularLocation>
</comment>
<keyword evidence="3 6" id="KW-1133">Transmembrane helix</keyword>
<feature type="transmembrane region" description="Helical" evidence="6">
    <location>
        <begin position="370"/>
        <end position="387"/>
    </location>
</feature>
<evidence type="ECO:0000313" key="8">
    <source>
        <dbReference type="EMBL" id="MBT9311112.1"/>
    </source>
</evidence>
<dbReference type="EMBL" id="JADOER010000004">
    <property type="protein sequence ID" value="MBT9311112.1"/>
    <property type="molecule type" value="Genomic_DNA"/>
</dbReference>
<keyword evidence="9" id="KW-1185">Reference proteome</keyword>
<dbReference type="RefSeq" id="WP_215617020.1">
    <property type="nucleotide sequence ID" value="NZ_JADOER010000004.1"/>
</dbReference>
<feature type="transmembrane region" description="Helical" evidence="6">
    <location>
        <begin position="208"/>
        <end position="236"/>
    </location>
</feature>
<dbReference type="GO" id="GO:0016874">
    <property type="term" value="F:ligase activity"/>
    <property type="evidence" value="ECO:0007669"/>
    <property type="project" value="UniProtKB-KW"/>
</dbReference>
<organism evidence="8 9">
    <name type="scientific">Leptothoe kymatousa TAU-MAC 1615</name>
    <dbReference type="NCBI Taxonomy" id="2364775"/>
    <lineage>
        <taxon>Bacteria</taxon>
        <taxon>Bacillati</taxon>
        <taxon>Cyanobacteriota</taxon>
        <taxon>Cyanophyceae</taxon>
        <taxon>Nodosilineales</taxon>
        <taxon>Cymatolegaceae</taxon>
        <taxon>Leptothoe</taxon>
        <taxon>Leptothoe kymatousa</taxon>
    </lineage>
</organism>
<dbReference type="InterPro" id="IPR051533">
    <property type="entry name" value="WaaL-like"/>
</dbReference>
<proteinExistence type="predicted"/>
<feature type="transmembrane region" description="Helical" evidence="6">
    <location>
        <begin position="338"/>
        <end position="358"/>
    </location>
</feature>
<comment type="caution">
    <text evidence="8">The sequence shown here is derived from an EMBL/GenBank/DDBJ whole genome shotgun (WGS) entry which is preliminary data.</text>
</comment>
<evidence type="ECO:0000259" key="7">
    <source>
        <dbReference type="Pfam" id="PF04932"/>
    </source>
</evidence>
<evidence type="ECO:0000256" key="6">
    <source>
        <dbReference type="SAM" id="Phobius"/>
    </source>
</evidence>
<feature type="transmembrane region" description="Helical" evidence="6">
    <location>
        <begin position="108"/>
        <end position="126"/>
    </location>
</feature>
<dbReference type="InterPro" id="IPR007016">
    <property type="entry name" value="O-antigen_ligase-rel_domated"/>
</dbReference>
<reference evidence="8 9" key="1">
    <citation type="journal article" date="2021" name="Mar. Drugs">
        <title>Genome Reduction and Secondary Metabolism of the Marine Sponge-Associated Cyanobacterium Leptothoe.</title>
        <authorList>
            <person name="Konstantinou D."/>
            <person name="Popin R.V."/>
            <person name="Fewer D.P."/>
            <person name="Sivonen K."/>
            <person name="Gkelis S."/>
        </authorList>
    </citation>
    <scope>NUCLEOTIDE SEQUENCE [LARGE SCALE GENOMIC DNA]</scope>
    <source>
        <strain evidence="8 9">TAU-MAC 1615</strain>
    </source>
</reference>
<sequence>MLKIPRIIEYIFVCFGLWFFLGNPINLITSGGAGQLVDVSEANSNFLLPAISMLLYMVATVGILLRWKLILARLKSSPQSLLLVAFLILIFISPEWSARPNISSRRSILFLGSTAFAIFFSFSFSFKQQLRFLAIALCINTFVCFLMGALLPKWGVMHVPPHTGAWRGVYTHKNKLGAQMALSAVFLLTTQYINLFKGHWKQIIKVSILLAAFMVIASKSTTALLASFTMALTFFVCNALKLNYRFMVIAISSIVLTAGSAIVYIQANAEALLGALGKGTDISGRDELWPAVMHMVSQKPFLGYGYEGFWGPAGGPADLLRQLVGWPAPNAHSGFLEILLAVGWIGGILFFISFFITVTKSVQLVRITKQSYAICPVIILVFLTLSNMTESNLFVRDSWILYVWAALSSIPILSTWSAEEAERDDSADYPPTVSYERQPELSGQATQTS</sequence>
<evidence type="ECO:0000256" key="3">
    <source>
        <dbReference type="ARBA" id="ARBA00022989"/>
    </source>
</evidence>
<evidence type="ECO:0000256" key="2">
    <source>
        <dbReference type="ARBA" id="ARBA00022692"/>
    </source>
</evidence>
<protein>
    <submittedName>
        <fullName evidence="8">O-antigen ligase family protein</fullName>
    </submittedName>
</protein>
<keyword evidence="4 6" id="KW-0472">Membrane</keyword>
<feature type="transmembrane region" description="Helical" evidence="6">
    <location>
        <begin position="242"/>
        <end position="265"/>
    </location>
</feature>
<feature type="transmembrane region" description="Helical" evidence="6">
    <location>
        <begin position="46"/>
        <end position="67"/>
    </location>
</feature>
<feature type="transmembrane region" description="Helical" evidence="6">
    <location>
        <begin position="133"/>
        <end position="156"/>
    </location>
</feature>
<dbReference type="Pfam" id="PF04932">
    <property type="entry name" value="Wzy_C"/>
    <property type="match status" value="1"/>
</dbReference>
<feature type="transmembrane region" description="Helical" evidence="6">
    <location>
        <begin position="176"/>
        <end position="196"/>
    </location>
</feature>
<feature type="transmembrane region" description="Helical" evidence="6">
    <location>
        <begin position="399"/>
        <end position="418"/>
    </location>
</feature>
<gene>
    <name evidence="8" type="ORF">IXB28_02745</name>
</gene>
<accession>A0ABS5XZT2</accession>
<feature type="transmembrane region" description="Helical" evidence="6">
    <location>
        <begin position="7"/>
        <end position="26"/>
    </location>
</feature>